<accession>A0AAW1RJC8</accession>
<gene>
    <name evidence="2" type="ORF">WJX74_004532</name>
</gene>
<name>A0AAW1RJC8_9CHLO</name>
<dbReference type="CDD" id="cd00519">
    <property type="entry name" value="Lipase_3"/>
    <property type="match status" value="1"/>
</dbReference>
<dbReference type="GO" id="GO:0004806">
    <property type="term" value="F:triacylglycerol lipase activity"/>
    <property type="evidence" value="ECO:0007669"/>
    <property type="project" value="InterPro"/>
</dbReference>
<dbReference type="Pfam" id="PF01764">
    <property type="entry name" value="Lipase_3"/>
    <property type="match status" value="1"/>
</dbReference>
<sequence length="550" mass="62495">MAQGSCPGEVQIEDCPAYVEKTAVQLQLLRLLVLYVVNSFTGTALTVIKTLGIDKLLQNALPFLQTGLAVLVRITSFGRNRKRVGRDVCTDGKHKRFMVYSVINVTDDTFSPHSYLPKEFPFAENALTFGLLDGIHEWRAHFLSLCVKAAYEEPLLFQNITTTDWSPFRYVDTLRTEDKEHCGHECHLVNETRFQQLVNRCDRGDRKRAVEKAKVLDTFIPQTRAHIITNEHAVILVFRGTEPTNLIQWATDASCEMTTKPEVVGKVHEGFYEALFYKSTESDDKKVNMAPHALFQCICEALDDEVGHKKSLYVTGHSLGGALVSVFAHCLAKLALDDNIPDWPAGPRIVKKLMARVMNGGGIYTFAGPLVGDDTFRDFSQTKFGCNLFRIVHAGDWVPQVPPYGLGYRHHTREYYLTTFGDMCADPDDIEHWRRIETAPLSFFALYIWKMVVGLRYRNESPVRTLERLLLLFIAPGLSDHWPSDYEYCLRKFCRLRSDRAQPDLPKPEEDHAALAKNGREEINVHGPGHAILKTHIMPKHKLVFQTSEE</sequence>
<reference evidence="2 3" key="1">
    <citation type="journal article" date="2024" name="Nat. Commun.">
        <title>Phylogenomics reveals the evolutionary origins of lichenization in chlorophyte algae.</title>
        <authorList>
            <person name="Puginier C."/>
            <person name="Libourel C."/>
            <person name="Otte J."/>
            <person name="Skaloud P."/>
            <person name="Haon M."/>
            <person name="Grisel S."/>
            <person name="Petersen M."/>
            <person name="Berrin J.G."/>
            <person name="Delaux P.M."/>
            <person name="Dal Grande F."/>
            <person name="Keller J."/>
        </authorList>
    </citation>
    <scope>NUCLEOTIDE SEQUENCE [LARGE SCALE GENOMIC DNA]</scope>
    <source>
        <strain evidence="2 3">SAG 2145</strain>
    </source>
</reference>
<keyword evidence="3" id="KW-1185">Reference proteome</keyword>
<proteinExistence type="predicted"/>
<dbReference type="Gene3D" id="3.40.50.1820">
    <property type="entry name" value="alpha/beta hydrolase"/>
    <property type="match status" value="1"/>
</dbReference>
<dbReference type="PANTHER" id="PTHR46086:SF3">
    <property type="entry name" value="TRIACYLGLYCEROL LIPASE OBL1"/>
    <property type="match status" value="1"/>
</dbReference>
<dbReference type="EMBL" id="JALJOS010000010">
    <property type="protein sequence ID" value="KAK9833740.1"/>
    <property type="molecule type" value="Genomic_DNA"/>
</dbReference>
<dbReference type="InterPro" id="IPR002921">
    <property type="entry name" value="Fungal_lipase-type"/>
</dbReference>
<dbReference type="InterPro" id="IPR029058">
    <property type="entry name" value="AB_hydrolase_fold"/>
</dbReference>
<dbReference type="PANTHER" id="PTHR46086">
    <property type="entry name" value="ALPHA/BETA-HYDROLASES SUPERFAMILY PROTEIN"/>
    <property type="match status" value="1"/>
</dbReference>
<dbReference type="InterPro" id="IPR044819">
    <property type="entry name" value="OBL-like"/>
</dbReference>
<dbReference type="GO" id="GO:0006629">
    <property type="term" value="P:lipid metabolic process"/>
    <property type="evidence" value="ECO:0007669"/>
    <property type="project" value="InterPro"/>
</dbReference>
<dbReference type="SUPFAM" id="SSF53474">
    <property type="entry name" value="alpha/beta-Hydrolases"/>
    <property type="match status" value="1"/>
</dbReference>
<feature type="domain" description="Fungal lipase-type" evidence="1">
    <location>
        <begin position="236"/>
        <end position="403"/>
    </location>
</feature>
<dbReference type="AlphaFoldDB" id="A0AAW1RJC8"/>
<organism evidence="2 3">
    <name type="scientific">Apatococcus lobatus</name>
    <dbReference type="NCBI Taxonomy" id="904363"/>
    <lineage>
        <taxon>Eukaryota</taxon>
        <taxon>Viridiplantae</taxon>
        <taxon>Chlorophyta</taxon>
        <taxon>core chlorophytes</taxon>
        <taxon>Trebouxiophyceae</taxon>
        <taxon>Chlorellales</taxon>
        <taxon>Chlorellaceae</taxon>
        <taxon>Apatococcus</taxon>
    </lineage>
</organism>
<evidence type="ECO:0000313" key="2">
    <source>
        <dbReference type="EMBL" id="KAK9833740.1"/>
    </source>
</evidence>
<protein>
    <recommendedName>
        <fullName evidence="1">Fungal lipase-type domain-containing protein</fullName>
    </recommendedName>
</protein>
<evidence type="ECO:0000313" key="3">
    <source>
        <dbReference type="Proteomes" id="UP001438707"/>
    </source>
</evidence>
<comment type="caution">
    <text evidence="2">The sequence shown here is derived from an EMBL/GenBank/DDBJ whole genome shotgun (WGS) entry which is preliminary data.</text>
</comment>
<dbReference type="Proteomes" id="UP001438707">
    <property type="component" value="Unassembled WGS sequence"/>
</dbReference>
<evidence type="ECO:0000259" key="1">
    <source>
        <dbReference type="Pfam" id="PF01764"/>
    </source>
</evidence>